<evidence type="ECO:0000256" key="2">
    <source>
        <dbReference type="ARBA" id="ARBA00023157"/>
    </source>
</evidence>
<feature type="compositionally biased region" description="Low complexity" evidence="4">
    <location>
        <begin position="11"/>
        <end position="20"/>
    </location>
</feature>
<dbReference type="EMBL" id="LR746267">
    <property type="protein sequence ID" value="CAA7394212.1"/>
    <property type="molecule type" value="Genomic_DNA"/>
</dbReference>
<protein>
    <recommendedName>
        <fullName evidence="3">COX assembly mitochondrial protein</fullName>
    </recommendedName>
</protein>
<name>A0A7I8IKN4_SPIIN</name>
<evidence type="ECO:0000256" key="3">
    <source>
        <dbReference type="RuleBase" id="RU364104"/>
    </source>
</evidence>
<comment type="similarity">
    <text evidence="1 3">Belongs to the CMC family.</text>
</comment>
<evidence type="ECO:0000313" key="6">
    <source>
        <dbReference type="EMBL" id="CAA7394212.1"/>
    </source>
</evidence>
<dbReference type="EMBL" id="LR743591">
    <property type="protein sequence ID" value="CAA2618357.1"/>
    <property type="molecule type" value="Genomic_DNA"/>
</dbReference>
<proteinExistence type="inferred from homology"/>
<dbReference type="AlphaFoldDB" id="A0A7I8IKN4"/>
<keyword evidence="7" id="KW-1185">Reference proteome</keyword>
<dbReference type="Proteomes" id="UP000663760">
    <property type="component" value="Chromosome 4"/>
</dbReference>
<accession>A0A7I8IKN4</accession>
<evidence type="ECO:0000313" key="7">
    <source>
        <dbReference type="Proteomes" id="UP000663760"/>
    </source>
</evidence>
<feature type="region of interest" description="Disordered" evidence="4">
    <location>
        <begin position="1"/>
        <end position="21"/>
    </location>
</feature>
<keyword evidence="3" id="KW-0496">Mitochondrion</keyword>
<sequence length="114" mass="12036">MLRRGERRPATEAPQETAEASLVTAEVAPGCGGLHRALAECHRRARDPWLLEAACRHLNRALADCLVEAAAACSSEAEATRILCSSAGTAAKRAQCRRAEIALSACLSSLQSPP</sequence>
<keyword evidence="2" id="KW-1015">Disulfide bond</keyword>
<reference evidence="5" key="1">
    <citation type="submission" date="2019-12" db="EMBL/GenBank/DDBJ databases">
        <authorList>
            <person name="Scholz U."/>
            <person name="Mascher M."/>
            <person name="Fiebig A."/>
        </authorList>
    </citation>
    <scope>NUCLEOTIDE SEQUENCE</scope>
</reference>
<organism evidence="5">
    <name type="scientific">Spirodela intermedia</name>
    <name type="common">Intermediate duckweed</name>
    <dbReference type="NCBI Taxonomy" id="51605"/>
    <lineage>
        <taxon>Eukaryota</taxon>
        <taxon>Viridiplantae</taxon>
        <taxon>Streptophyta</taxon>
        <taxon>Embryophyta</taxon>
        <taxon>Tracheophyta</taxon>
        <taxon>Spermatophyta</taxon>
        <taxon>Magnoliopsida</taxon>
        <taxon>Liliopsida</taxon>
        <taxon>Araceae</taxon>
        <taxon>Lemnoideae</taxon>
        <taxon>Spirodela</taxon>
    </lineage>
</organism>
<dbReference type="GO" id="GO:0005739">
    <property type="term" value="C:mitochondrion"/>
    <property type="evidence" value="ECO:0007669"/>
    <property type="project" value="UniProtKB-SubCell"/>
</dbReference>
<evidence type="ECO:0000256" key="4">
    <source>
        <dbReference type="SAM" id="MobiDB-lite"/>
    </source>
</evidence>
<comment type="subcellular location">
    <subcellularLocation>
        <location evidence="3">Mitochondrion</location>
    </subcellularLocation>
</comment>
<evidence type="ECO:0000256" key="1">
    <source>
        <dbReference type="ARBA" id="ARBA00007347"/>
    </source>
</evidence>
<evidence type="ECO:0000313" key="5">
    <source>
        <dbReference type="EMBL" id="CAA2618357.1"/>
    </source>
</evidence>
<dbReference type="InterPro" id="IPR013892">
    <property type="entry name" value="Cyt_c_biogenesis_Cmc1-like"/>
</dbReference>
<dbReference type="Pfam" id="PF08583">
    <property type="entry name" value="Cmc1"/>
    <property type="match status" value="1"/>
</dbReference>
<gene>
    <name evidence="5" type="ORF">SI7747_04004524</name>
    <name evidence="6" type="ORF">SI8410_04004873</name>
</gene>
<dbReference type="OrthoDB" id="771242at2759"/>